<dbReference type="Pfam" id="PF01844">
    <property type="entry name" value="HNH"/>
    <property type="match status" value="1"/>
</dbReference>
<reference evidence="2 3" key="1">
    <citation type="submission" date="2020-06" db="EMBL/GenBank/DDBJ databases">
        <title>Characterization of Pseudomonas phiPsa374-like phages.</title>
        <authorList>
            <person name="Warring S."/>
            <person name="Malone L.M."/>
            <person name="Easingwood R.A."/>
            <person name="Rigano L."/>
            <person name="Frampton R.A."/>
            <person name="Lopez Acedo E."/>
            <person name="Templeton M.D."/>
            <person name="Kleffmann T."/>
            <person name="Bostina M."/>
            <person name="Fineran P.C."/>
        </authorList>
    </citation>
    <scope>NUCLEOTIDE SEQUENCE [LARGE SCALE GENOMIC DNA]</scope>
</reference>
<dbReference type="InterPro" id="IPR002711">
    <property type="entry name" value="HNH"/>
</dbReference>
<dbReference type="GO" id="GO:0003676">
    <property type="term" value="F:nucleic acid binding"/>
    <property type="evidence" value="ECO:0007669"/>
    <property type="project" value="InterPro"/>
</dbReference>
<keyword evidence="3" id="KW-1185">Reference proteome</keyword>
<dbReference type="Proteomes" id="UP000516216">
    <property type="component" value="Segment"/>
</dbReference>
<sequence length="97" mass="11200">MPAYERVCLYCKTPFVANRKDKVFCRRLCKQATKGKDKYKLYKGDSCECCGFVAIHKVQLDVDHIDGNHFNNDPSNLQTLCANCHRLKTFLNGEYMS</sequence>
<protein>
    <recommendedName>
        <fullName evidence="1">HNH nuclease domain-containing protein</fullName>
    </recommendedName>
</protein>
<dbReference type="EMBL" id="MT670422">
    <property type="protein sequence ID" value="QNO00826.1"/>
    <property type="molecule type" value="Genomic_DNA"/>
</dbReference>
<gene>
    <name evidence="2" type="ORF">phiPsa397_066</name>
</gene>
<dbReference type="GO" id="GO:0008270">
    <property type="term" value="F:zinc ion binding"/>
    <property type="evidence" value="ECO:0007669"/>
    <property type="project" value="InterPro"/>
</dbReference>
<evidence type="ECO:0000313" key="3">
    <source>
        <dbReference type="Proteomes" id="UP000516216"/>
    </source>
</evidence>
<dbReference type="CDD" id="cd00085">
    <property type="entry name" value="HNHc"/>
    <property type="match status" value="1"/>
</dbReference>
<name>A0A7G9V3H0_9CAUD</name>
<organism evidence="2 3">
    <name type="scientific">Pseudomonas phage phiPsa397</name>
    <dbReference type="NCBI Taxonomy" id="1460367"/>
    <lineage>
        <taxon>Viruses</taxon>
        <taxon>Duplodnaviria</taxon>
        <taxon>Heunggongvirae</taxon>
        <taxon>Uroviricota</taxon>
        <taxon>Caudoviricetes</taxon>
        <taxon>Vandenendeviridae</taxon>
        <taxon>Gorskivirinae</taxon>
        <taxon>Otagovirus</taxon>
        <taxon>Otagovirus psa397</taxon>
    </lineage>
</organism>
<evidence type="ECO:0000313" key="2">
    <source>
        <dbReference type="EMBL" id="QNO00826.1"/>
    </source>
</evidence>
<accession>A0A7G9V3H0</accession>
<evidence type="ECO:0000259" key="1">
    <source>
        <dbReference type="SMART" id="SM00507"/>
    </source>
</evidence>
<proteinExistence type="predicted"/>
<dbReference type="InterPro" id="IPR003615">
    <property type="entry name" value="HNH_nuc"/>
</dbReference>
<feature type="domain" description="HNH nuclease" evidence="1">
    <location>
        <begin position="34"/>
        <end position="86"/>
    </location>
</feature>
<dbReference type="SMART" id="SM00507">
    <property type="entry name" value="HNHc"/>
    <property type="match status" value="1"/>
</dbReference>
<dbReference type="GO" id="GO:0004519">
    <property type="term" value="F:endonuclease activity"/>
    <property type="evidence" value="ECO:0007669"/>
    <property type="project" value="InterPro"/>
</dbReference>
<dbReference type="Gene3D" id="1.10.30.50">
    <property type="match status" value="1"/>
</dbReference>